<dbReference type="SUPFAM" id="SSF49503">
    <property type="entry name" value="Cupredoxins"/>
    <property type="match status" value="1"/>
</dbReference>
<feature type="chain" id="PRO_5045884909" evidence="1">
    <location>
        <begin position="22"/>
        <end position="110"/>
    </location>
</feature>
<feature type="domain" description="EfeO-type cupredoxin-like" evidence="2">
    <location>
        <begin position="6"/>
        <end position="103"/>
    </location>
</feature>
<dbReference type="InterPro" id="IPR028096">
    <property type="entry name" value="EfeO_Cupredoxin"/>
</dbReference>
<evidence type="ECO:0000256" key="1">
    <source>
        <dbReference type="SAM" id="SignalP"/>
    </source>
</evidence>
<comment type="caution">
    <text evidence="3">The sequence shown here is derived from an EMBL/GenBank/DDBJ whole genome shotgun (WGS) entry which is preliminary data.</text>
</comment>
<reference evidence="3 4" key="1">
    <citation type="submission" date="2024-02" db="EMBL/GenBank/DDBJ databases">
        <title>Bacteria isolated from the canopy kelp, Nereocystis luetkeana.</title>
        <authorList>
            <person name="Pfister C.A."/>
            <person name="Younker I.T."/>
            <person name="Light S.H."/>
        </authorList>
    </citation>
    <scope>NUCLEOTIDE SEQUENCE [LARGE SCALE GENOMIC DNA]</scope>
    <source>
        <strain evidence="3 4">TI.4.07</strain>
    </source>
</reference>
<feature type="signal peptide" evidence="1">
    <location>
        <begin position="1"/>
        <end position="21"/>
    </location>
</feature>
<keyword evidence="4" id="KW-1185">Reference proteome</keyword>
<keyword evidence="1" id="KW-0732">Signal</keyword>
<evidence type="ECO:0000259" key="2">
    <source>
        <dbReference type="Pfam" id="PF13473"/>
    </source>
</evidence>
<dbReference type="Pfam" id="PF13473">
    <property type="entry name" value="Cupredoxin_1"/>
    <property type="match status" value="1"/>
</dbReference>
<organism evidence="3 4">
    <name type="scientific">Marinomonas arenicola</name>
    <dbReference type="NCBI Taxonomy" id="569601"/>
    <lineage>
        <taxon>Bacteria</taxon>
        <taxon>Pseudomonadati</taxon>
        <taxon>Pseudomonadota</taxon>
        <taxon>Gammaproteobacteria</taxon>
        <taxon>Oceanospirillales</taxon>
        <taxon>Oceanospirillaceae</taxon>
        <taxon>Marinomonas</taxon>
    </lineage>
</organism>
<evidence type="ECO:0000313" key="3">
    <source>
        <dbReference type="EMBL" id="MEL0613986.1"/>
    </source>
</evidence>
<dbReference type="EMBL" id="JBAKAR010000010">
    <property type="protein sequence ID" value="MEL0613986.1"/>
    <property type="molecule type" value="Genomic_DNA"/>
</dbReference>
<gene>
    <name evidence="3" type="ORF">V6242_12600</name>
</gene>
<dbReference type="RefSeq" id="WP_133004373.1">
    <property type="nucleotide sequence ID" value="NZ_BAAAFB010000006.1"/>
</dbReference>
<protein>
    <submittedName>
        <fullName evidence="3">Cupredoxin domain-containing protein</fullName>
    </submittedName>
</protein>
<sequence>MLLRCLLLASIFSALSLPAYAERLTLQLQLNADGFSPKTLTAPPNKAIKIELINNTNKVAELESYDMKFEKIIVPKGKISVYTGPLKAGKYHFFNDYASNVVGIVNVKLP</sequence>
<accession>A0ABU9G681</accession>
<name>A0ABU9G681_9GAMM</name>
<dbReference type="Proteomes" id="UP001379949">
    <property type="component" value="Unassembled WGS sequence"/>
</dbReference>
<proteinExistence type="predicted"/>
<dbReference type="InterPro" id="IPR008972">
    <property type="entry name" value="Cupredoxin"/>
</dbReference>
<dbReference type="Gene3D" id="2.60.40.420">
    <property type="entry name" value="Cupredoxins - blue copper proteins"/>
    <property type="match status" value="1"/>
</dbReference>
<evidence type="ECO:0000313" key="4">
    <source>
        <dbReference type="Proteomes" id="UP001379949"/>
    </source>
</evidence>